<comment type="subcellular location">
    <subcellularLocation>
        <location evidence="1 12">Mitochondrion inner membrane</location>
        <topology evidence="1 12">Multi-pass membrane protein</topology>
    </subcellularLocation>
</comment>
<dbReference type="GO" id="GO:0015095">
    <property type="term" value="F:magnesium ion transmembrane transporter activity"/>
    <property type="evidence" value="ECO:0007669"/>
    <property type="project" value="TreeGrafter"/>
</dbReference>
<keyword evidence="4 12" id="KW-0812">Transmembrane</keyword>
<dbReference type="FunFam" id="1.20.58.340:FF:000005">
    <property type="entry name" value="Inner membrane magnesium transporter MRS2"/>
    <property type="match status" value="1"/>
</dbReference>
<evidence type="ECO:0000256" key="12">
    <source>
        <dbReference type="RuleBase" id="RU366042"/>
    </source>
</evidence>
<keyword evidence="7" id="KW-0809">Transit peptide</keyword>
<sequence>MRNASPELLVRCTEFDARGNVRVVSGEFRKSELCTKHGLLPRDLRKVDTGLHTILPSILVRKNSILINLLHIRALVKADLVLVFDVYGSTDSHTQSVFMYDLEGKLRQGSKHMGGLAYELRALEAILISVVTALDAELKVLQALVEQLLLDLEADVHRDKLQSLLVYSKRLSAFLRKATLIRDHLDELLEQDEDLADMYLTEKKQGRERPEDQHDEVELLLESYLKQTDEIVQVTETLVSNIRNTEDIVNIILDAHRNSLMLFEIRVTIATLAVGSGTLLAGLYGMNLVNYMETSAYGFAAASAGAGLLTICVLFAFGRKLRMMQKLTLSGPAQKRWWTRQ</sequence>
<evidence type="ECO:0000256" key="6">
    <source>
        <dbReference type="ARBA" id="ARBA00022842"/>
    </source>
</evidence>
<accession>A0A1Y2F7H6</accession>
<dbReference type="GO" id="GO:0005743">
    <property type="term" value="C:mitochondrial inner membrane"/>
    <property type="evidence" value="ECO:0007669"/>
    <property type="project" value="UniProtKB-SubCell"/>
</dbReference>
<evidence type="ECO:0000313" key="13">
    <source>
        <dbReference type="EMBL" id="ORY79809.1"/>
    </source>
</evidence>
<keyword evidence="6 12" id="KW-0460">Magnesium</keyword>
<dbReference type="EMBL" id="MCFI01000014">
    <property type="protein sequence ID" value="ORY79809.1"/>
    <property type="molecule type" value="Genomic_DNA"/>
</dbReference>
<dbReference type="PANTHER" id="PTHR13890">
    <property type="entry name" value="RNA SPLICING PROTEIN MRS2, MITOCHONDRIAL"/>
    <property type="match status" value="1"/>
</dbReference>
<keyword evidence="3 12" id="KW-0813">Transport</keyword>
<comment type="similarity">
    <text evidence="2 12">Belongs to the CorA metal ion transporter (MIT) (TC 1.A.35) family.</text>
</comment>
<dbReference type="RefSeq" id="XP_040723943.1">
    <property type="nucleotide sequence ID" value="XM_040871971.1"/>
</dbReference>
<dbReference type="Proteomes" id="UP000193685">
    <property type="component" value="Unassembled WGS sequence"/>
</dbReference>
<dbReference type="GO" id="GO:0045016">
    <property type="term" value="P:mitochondrial magnesium ion transmembrane transport"/>
    <property type="evidence" value="ECO:0007669"/>
    <property type="project" value="UniProtKB-ARBA"/>
</dbReference>
<feature type="transmembrane region" description="Helical" evidence="12">
    <location>
        <begin position="265"/>
        <end position="284"/>
    </location>
</feature>
<evidence type="ECO:0000256" key="3">
    <source>
        <dbReference type="ARBA" id="ARBA00022448"/>
    </source>
</evidence>
<evidence type="ECO:0000256" key="11">
    <source>
        <dbReference type="ARBA" id="ARBA00023136"/>
    </source>
</evidence>
<evidence type="ECO:0000256" key="10">
    <source>
        <dbReference type="ARBA" id="ARBA00023128"/>
    </source>
</evidence>
<keyword evidence="10" id="KW-0496">Mitochondrion</keyword>
<dbReference type="Gene3D" id="2.40.128.330">
    <property type="match status" value="1"/>
</dbReference>
<proteinExistence type="inferred from homology"/>
<gene>
    <name evidence="13" type="ORF">BCR37DRAFT_403129</name>
</gene>
<evidence type="ECO:0000256" key="4">
    <source>
        <dbReference type="ARBA" id="ARBA00022692"/>
    </source>
</evidence>
<dbReference type="AlphaFoldDB" id="A0A1Y2F7H6"/>
<dbReference type="Gene3D" id="1.20.58.340">
    <property type="entry name" value="Magnesium transport protein CorA, transmembrane region"/>
    <property type="match status" value="1"/>
</dbReference>
<dbReference type="PANTHER" id="PTHR13890:SF0">
    <property type="entry name" value="MAGNESIUM TRANSPORTER MRS2 HOMOLOG, MITOCHONDRIAL"/>
    <property type="match status" value="1"/>
</dbReference>
<dbReference type="OMA" id="TRNNCII"/>
<keyword evidence="11 12" id="KW-0472">Membrane</keyword>
<evidence type="ECO:0000256" key="1">
    <source>
        <dbReference type="ARBA" id="ARBA00004448"/>
    </source>
</evidence>
<name>A0A1Y2F7H6_PROLT</name>
<dbReference type="FunFam" id="2.40.128.330:FF:000002">
    <property type="entry name" value="Inner membrane magnesium transporter mrs2"/>
    <property type="match status" value="1"/>
</dbReference>
<evidence type="ECO:0000256" key="2">
    <source>
        <dbReference type="ARBA" id="ARBA00009765"/>
    </source>
</evidence>
<evidence type="ECO:0000256" key="8">
    <source>
        <dbReference type="ARBA" id="ARBA00022989"/>
    </source>
</evidence>
<keyword evidence="5 12" id="KW-0999">Mitochondrion inner membrane</keyword>
<organism evidence="13 14">
    <name type="scientific">Protomyces lactucae-debilis</name>
    <dbReference type="NCBI Taxonomy" id="2754530"/>
    <lineage>
        <taxon>Eukaryota</taxon>
        <taxon>Fungi</taxon>
        <taxon>Dikarya</taxon>
        <taxon>Ascomycota</taxon>
        <taxon>Taphrinomycotina</taxon>
        <taxon>Taphrinomycetes</taxon>
        <taxon>Taphrinales</taxon>
        <taxon>Protomycetaceae</taxon>
        <taxon>Protomyces</taxon>
    </lineage>
</organism>
<evidence type="ECO:0000256" key="7">
    <source>
        <dbReference type="ARBA" id="ARBA00022946"/>
    </source>
</evidence>
<dbReference type="GeneID" id="63788570"/>
<protein>
    <recommendedName>
        <fullName evidence="12">Magnesium transporter</fullName>
    </recommendedName>
</protein>
<reference evidence="13 14" key="1">
    <citation type="submission" date="2016-07" db="EMBL/GenBank/DDBJ databases">
        <title>Pervasive Adenine N6-methylation of Active Genes in Fungi.</title>
        <authorList>
            <consortium name="DOE Joint Genome Institute"/>
            <person name="Mondo S.J."/>
            <person name="Dannebaum R.O."/>
            <person name="Kuo R.C."/>
            <person name="Labutti K."/>
            <person name="Haridas S."/>
            <person name="Kuo A."/>
            <person name="Salamov A."/>
            <person name="Ahrendt S.R."/>
            <person name="Lipzen A."/>
            <person name="Sullivan W."/>
            <person name="Andreopoulos W.B."/>
            <person name="Clum A."/>
            <person name="Lindquist E."/>
            <person name="Daum C."/>
            <person name="Ramamoorthy G.K."/>
            <person name="Gryganskyi A."/>
            <person name="Culley D."/>
            <person name="Magnuson J.K."/>
            <person name="James T.Y."/>
            <person name="O'Malley M.A."/>
            <person name="Stajich J.E."/>
            <person name="Spatafora J.W."/>
            <person name="Visel A."/>
            <person name="Grigoriev I.V."/>
        </authorList>
    </citation>
    <scope>NUCLEOTIDE SEQUENCE [LARGE SCALE GENOMIC DNA]</scope>
    <source>
        <strain evidence="13 14">12-1054</strain>
    </source>
</reference>
<evidence type="ECO:0000256" key="9">
    <source>
        <dbReference type="ARBA" id="ARBA00023065"/>
    </source>
</evidence>
<dbReference type="CDD" id="cd12823">
    <property type="entry name" value="Mrs2_Mfm1p-like"/>
    <property type="match status" value="1"/>
</dbReference>
<feature type="transmembrane region" description="Helical" evidence="12">
    <location>
        <begin position="296"/>
        <end position="317"/>
    </location>
</feature>
<comment type="caution">
    <text evidence="13">The sequence shown here is derived from an EMBL/GenBank/DDBJ whole genome shotgun (WGS) entry which is preliminary data.</text>
</comment>
<keyword evidence="14" id="KW-1185">Reference proteome</keyword>
<dbReference type="OrthoDB" id="10251508at2759"/>
<evidence type="ECO:0000256" key="5">
    <source>
        <dbReference type="ARBA" id="ARBA00022792"/>
    </source>
</evidence>
<keyword evidence="9 12" id="KW-0406">Ion transport</keyword>
<dbReference type="InterPro" id="IPR039204">
    <property type="entry name" value="MRS2-like"/>
</dbReference>
<dbReference type="Pfam" id="PF22099">
    <property type="entry name" value="MRS2-like"/>
    <property type="match status" value="1"/>
</dbReference>
<keyword evidence="8 12" id="KW-1133">Transmembrane helix</keyword>
<evidence type="ECO:0000313" key="14">
    <source>
        <dbReference type="Proteomes" id="UP000193685"/>
    </source>
</evidence>
<dbReference type="STRING" id="56484.A0A1Y2F7H6"/>